<dbReference type="AlphaFoldDB" id="A0A9W6Y920"/>
<evidence type="ECO:0000313" key="10">
    <source>
        <dbReference type="Proteomes" id="UP001165121"/>
    </source>
</evidence>
<protein>
    <recommendedName>
        <fullName evidence="7">Carboxypeptidase</fullName>
        <ecNumber evidence="7">3.4.16.-</ecNumber>
    </recommendedName>
</protein>
<dbReference type="EMBL" id="BSXT01004124">
    <property type="protein sequence ID" value="GMF56839.1"/>
    <property type="molecule type" value="Genomic_DNA"/>
</dbReference>
<comment type="similarity">
    <text evidence="1 7">Belongs to the peptidase S10 family.</text>
</comment>
<dbReference type="PRINTS" id="PR00724">
    <property type="entry name" value="CRBOXYPTASEC"/>
</dbReference>
<dbReference type="Gene3D" id="3.40.50.1820">
    <property type="entry name" value="alpha/beta hydrolase"/>
    <property type="match status" value="3"/>
</dbReference>
<dbReference type="EC" id="3.4.16.-" evidence="7"/>
<evidence type="ECO:0000256" key="2">
    <source>
        <dbReference type="ARBA" id="ARBA00022645"/>
    </source>
</evidence>
<sequence length="917" mass="102197">MSSEVTPLVNGHAVLPHRDSFESVSSVRSYARVHKLRVPPFALFGAVVLLLGVNLWRAAIPNSPANELRAKPILVTTSNGVQREHFCASSKQDSGYIKLPNKIDDRYFFWYFEARRNPKTAPLVLWLTGGPGGPANVVWLDQPTNVGFSFGPDPQDADDNEDNVAENIYWFLQGFLARHPELQGREFFISGESYGGHYVPAAAYFISKQNRQTPDGAILINLQGISIGNGCTNPAIQNPHFIDMAANEYNISLVNPSEMPALKEAAKVCGQKMEECQLQPSLCFKAEAYCEEHLDNVFVTAKRNPYDIRKACPTSGTDVLKCIASDFIAPYLNSPNLRNFLHVDDRVGDWQMFNFAVNSAFADSYDVMMSTSSYVADLLDDGVRVLIYAGDADLECNWSGNLAWLQALEWTGASAFNDAQLQDMVVDDDVAGSVVAVDRLTFIRVFNAGHMVPQDQPAAFINSLKMSSPQESTPLVGADAAPTRRDVLAYRCRLVAVLLAFAVFLGCTLVDVPSDAELSLAADQSYLCDPTSKQDAGYVKLENKIDDYYFYWYFESRRSPATDPLVLWLTGGPGGSSIMAMLAENGPCKILPGITPETNLYSWTNQANVVWLDQPTSVGFSYGSQQDKDFNETNVGENIFWFLHGFLEKHPELEEREFFVTGESYGGHYVPVAAHYIWKKNQASPASLKLDIQGVTIGNGLTNPIIQVCVCLKRDQCNVECVDLTQKCQLDNTNRAICSNAQGCWKQKLIAPFEAAQRNRYDIRQPCYPDFPLCYNFSHIHAYLDSARVREMLHVDQNLGPWLEINNDVFQTFVTDGDWSMSYDTYIADLLNDDLRVLIYAGDADIMCNWMGNQAWTLALDWRGKDSFNAAEEQTLLARDPLMYDGAKVSNAGVVRSFNNCALVRLDLFNRFLAGSL</sequence>
<dbReference type="Gene3D" id="1.10.287.410">
    <property type="match status" value="2"/>
</dbReference>
<evidence type="ECO:0000256" key="6">
    <source>
        <dbReference type="ARBA" id="ARBA00023180"/>
    </source>
</evidence>
<evidence type="ECO:0000256" key="8">
    <source>
        <dbReference type="SAM" id="Phobius"/>
    </source>
</evidence>
<dbReference type="Proteomes" id="UP001165121">
    <property type="component" value="Unassembled WGS sequence"/>
</dbReference>
<keyword evidence="3 7" id="KW-0645">Protease</keyword>
<name>A0A9W6Y920_9STRA</name>
<dbReference type="InterPro" id="IPR033124">
    <property type="entry name" value="Ser_caboxypep_his_AS"/>
</dbReference>
<comment type="caution">
    <text evidence="9">The sequence shown here is derived from an EMBL/GenBank/DDBJ whole genome shotgun (WGS) entry which is preliminary data.</text>
</comment>
<dbReference type="GO" id="GO:0006508">
    <property type="term" value="P:proteolysis"/>
    <property type="evidence" value="ECO:0007669"/>
    <property type="project" value="UniProtKB-KW"/>
</dbReference>
<reference evidence="9" key="1">
    <citation type="submission" date="2023-04" db="EMBL/GenBank/DDBJ databases">
        <title>Phytophthora fragariaefolia NBRC 109709.</title>
        <authorList>
            <person name="Ichikawa N."/>
            <person name="Sato H."/>
            <person name="Tonouchi N."/>
        </authorList>
    </citation>
    <scope>NUCLEOTIDE SEQUENCE</scope>
    <source>
        <strain evidence="9">NBRC 109709</strain>
    </source>
</reference>
<evidence type="ECO:0000256" key="1">
    <source>
        <dbReference type="ARBA" id="ARBA00009431"/>
    </source>
</evidence>
<keyword evidence="8" id="KW-0812">Transmembrane</keyword>
<keyword evidence="5 7" id="KW-0378">Hydrolase</keyword>
<evidence type="ECO:0000256" key="4">
    <source>
        <dbReference type="ARBA" id="ARBA00022729"/>
    </source>
</evidence>
<keyword evidence="4" id="KW-0732">Signal</keyword>
<evidence type="ECO:0000313" key="9">
    <source>
        <dbReference type="EMBL" id="GMF56839.1"/>
    </source>
</evidence>
<keyword evidence="6" id="KW-0325">Glycoprotein</keyword>
<proteinExistence type="inferred from homology"/>
<dbReference type="InterPro" id="IPR018202">
    <property type="entry name" value="Ser_caboxypep_ser_AS"/>
</dbReference>
<keyword evidence="8" id="KW-1133">Transmembrane helix</keyword>
<keyword evidence="2 7" id="KW-0121">Carboxypeptidase</keyword>
<dbReference type="PROSITE" id="PS00560">
    <property type="entry name" value="CARBOXYPEPT_SER_HIS"/>
    <property type="match status" value="1"/>
</dbReference>
<dbReference type="Pfam" id="PF00450">
    <property type="entry name" value="Peptidase_S10"/>
    <property type="match status" value="3"/>
</dbReference>
<dbReference type="PANTHER" id="PTHR11802:SF113">
    <property type="entry name" value="SERINE CARBOXYPEPTIDASE CTSA-4.1"/>
    <property type="match status" value="1"/>
</dbReference>
<evidence type="ECO:0000256" key="5">
    <source>
        <dbReference type="ARBA" id="ARBA00022801"/>
    </source>
</evidence>
<keyword evidence="8" id="KW-0472">Membrane</keyword>
<dbReference type="InterPro" id="IPR001563">
    <property type="entry name" value="Peptidase_S10"/>
</dbReference>
<organism evidence="9 10">
    <name type="scientific">Phytophthora fragariaefolia</name>
    <dbReference type="NCBI Taxonomy" id="1490495"/>
    <lineage>
        <taxon>Eukaryota</taxon>
        <taxon>Sar</taxon>
        <taxon>Stramenopiles</taxon>
        <taxon>Oomycota</taxon>
        <taxon>Peronosporomycetes</taxon>
        <taxon>Peronosporales</taxon>
        <taxon>Peronosporaceae</taxon>
        <taxon>Phytophthora</taxon>
    </lineage>
</organism>
<dbReference type="PANTHER" id="PTHR11802">
    <property type="entry name" value="SERINE PROTEASE FAMILY S10 SERINE CARBOXYPEPTIDASE"/>
    <property type="match status" value="1"/>
</dbReference>
<keyword evidence="10" id="KW-1185">Reference proteome</keyword>
<dbReference type="PROSITE" id="PS00131">
    <property type="entry name" value="CARBOXYPEPT_SER_SER"/>
    <property type="match status" value="2"/>
</dbReference>
<gene>
    <name evidence="9" type="ORF">Pfra01_002417800</name>
</gene>
<dbReference type="OrthoDB" id="443318at2759"/>
<evidence type="ECO:0000256" key="3">
    <source>
        <dbReference type="ARBA" id="ARBA00022670"/>
    </source>
</evidence>
<accession>A0A9W6Y920</accession>
<feature type="transmembrane region" description="Helical" evidence="8">
    <location>
        <begin position="41"/>
        <end position="60"/>
    </location>
</feature>
<dbReference type="GO" id="GO:0004185">
    <property type="term" value="F:serine-type carboxypeptidase activity"/>
    <property type="evidence" value="ECO:0007669"/>
    <property type="project" value="UniProtKB-UniRule"/>
</dbReference>
<dbReference type="SUPFAM" id="SSF53474">
    <property type="entry name" value="alpha/beta-Hydrolases"/>
    <property type="match status" value="2"/>
</dbReference>
<dbReference type="InterPro" id="IPR029058">
    <property type="entry name" value="AB_hydrolase_fold"/>
</dbReference>
<evidence type="ECO:0000256" key="7">
    <source>
        <dbReference type="RuleBase" id="RU361156"/>
    </source>
</evidence>